<sequence>MKSVLKQGGFTLLEMLLVLAILMTVIGIAIPSYRTFETEQEEDRFFDLLLRDIYYAQSETYRSKTSVMVVFRESDKTYEVIQNFKKMLPARKLPPSVSILKTSNINGVYFTANGSVTSAGTMRFSTSTGERSMVIHLGKGRVVFSE</sequence>
<dbReference type="Pfam" id="PF07963">
    <property type="entry name" value="N_methyl"/>
    <property type="match status" value="1"/>
</dbReference>
<evidence type="ECO:0000256" key="6">
    <source>
        <dbReference type="ARBA" id="ARBA00022692"/>
    </source>
</evidence>
<evidence type="ECO:0000256" key="10">
    <source>
        <dbReference type="SAM" id="Phobius"/>
    </source>
</evidence>
<evidence type="ECO:0000313" key="12">
    <source>
        <dbReference type="EMBL" id="MDN7226832.1"/>
    </source>
</evidence>
<evidence type="ECO:0000256" key="1">
    <source>
        <dbReference type="ARBA" id="ARBA00004241"/>
    </source>
</evidence>
<keyword evidence="4" id="KW-0488">Methylation</keyword>
<keyword evidence="9" id="KW-0178">Competence</keyword>
<dbReference type="SUPFAM" id="SSF54523">
    <property type="entry name" value="Pili subunits"/>
    <property type="match status" value="1"/>
</dbReference>
<name>A0ABT8MPK9_9BACL</name>
<dbReference type="PROSITE" id="PS00409">
    <property type="entry name" value="PROKAR_NTER_METHYL"/>
    <property type="match status" value="1"/>
</dbReference>
<organism evidence="12 13">
    <name type="scientific">Planococcus liqunii</name>
    <dbReference type="NCBI Taxonomy" id="3058394"/>
    <lineage>
        <taxon>Bacteria</taxon>
        <taxon>Bacillati</taxon>
        <taxon>Bacillota</taxon>
        <taxon>Bacilli</taxon>
        <taxon>Bacillales</taxon>
        <taxon>Caryophanaceae</taxon>
        <taxon>Planococcus</taxon>
    </lineage>
</organism>
<evidence type="ECO:0000256" key="9">
    <source>
        <dbReference type="ARBA" id="ARBA00023287"/>
    </source>
</evidence>
<gene>
    <name evidence="12" type="primary">comGD</name>
    <name evidence="12" type="ORF">QWY15_05925</name>
</gene>
<dbReference type="Gene3D" id="3.30.700.10">
    <property type="entry name" value="Glycoprotein, Type 4 Pilin"/>
    <property type="match status" value="1"/>
</dbReference>
<dbReference type="RefSeq" id="WP_300984357.1">
    <property type="nucleotide sequence ID" value="NZ_CP129238.1"/>
</dbReference>
<keyword evidence="7 10" id="KW-1133">Transmembrane helix</keyword>
<dbReference type="InterPro" id="IPR012902">
    <property type="entry name" value="N_methyl_site"/>
</dbReference>
<keyword evidence="13" id="KW-1185">Reference proteome</keyword>
<dbReference type="InterPro" id="IPR045584">
    <property type="entry name" value="Pilin-like"/>
</dbReference>
<evidence type="ECO:0000256" key="5">
    <source>
        <dbReference type="ARBA" id="ARBA00022519"/>
    </source>
</evidence>
<evidence type="ECO:0000256" key="2">
    <source>
        <dbReference type="ARBA" id="ARBA00004377"/>
    </source>
</evidence>
<evidence type="ECO:0000256" key="8">
    <source>
        <dbReference type="ARBA" id="ARBA00023136"/>
    </source>
</evidence>
<comment type="subcellular location">
    <subcellularLocation>
        <location evidence="2">Cell inner membrane</location>
        <topology evidence="2">Single-pass membrane protein</topology>
    </subcellularLocation>
    <subcellularLocation>
        <location evidence="1">Cell surface</location>
    </subcellularLocation>
</comment>
<dbReference type="EMBL" id="JAUJWW010000002">
    <property type="protein sequence ID" value="MDN7226832.1"/>
    <property type="molecule type" value="Genomic_DNA"/>
</dbReference>
<feature type="domain" description="General secretion pathway GspH" evidence="11">
    <location>
        <begin position="49"/>
        <end position="135"/>
    </location>
</feature>
<evidence type="ECO:0000259" key="11">
    <source>
        <dbReference type="Pfam" id="PF12019"/>
    </source>
</evidence>
<evidence type="ECO:0000256" key="3">
    <source>
        <dbReference type="ARBA" id="ARBA00022475"/>
    </source>
</evidence>
<evidence type="ECO:0000256" key="4">
    <source>
        <dbReference type="ARBA" id="ARBA00022481"/>
    </source>
</evidence>
<dbReference type="Proteomes" id="UP001172054">
    <property type="component" value="Unassembled WGS sequence"/>
</dbReference>
<comment type="caution">
    <text evidence="12">The sequence shown here is derived from an EMBL/GenBank/DDBJ whole genome shotgun (WGS) entry which is preliminary data.</text>
</comment>
<keyword evidence="5" id="KW-0997">Cell inner membrane</keyword>
<dbReference type="InterPro" id="IPR022346">
    <property type="entry name" value="T2SS_GspH"/>
</dbReference>
<keyword evidence="3" id="KW-1003">Cell membrane</keyword>
<evidence type="ECO:0000313" key="13">
    <source>
        <dbReference type="Proteomes" id="UP001172054"/>
    </source>
</evidence>
<accession>A0ABT8MPK9</accession>
<dbReference type="NCBIfam" id="NF040982">
    <property type="entry name" value="ComGD"/>
    <property type="match status" value="1"/>
</dbReference>
<dbReference type="PIRSF" id="PIRSF021292">
    <property type="entry name" value="Competence_ComGD"/>
    <property type="match status" value="1"/>
</dbReference>
<protein>
    <submittedName>
        <fullName evidence="12">Competence type IV pilus minor pilin ComGD</fullName>
    </submittedName>
</protein>
<keyword evidence="8 10" id="KW-0472">Membrane</keyword>
<dbReference type="InterPro" id="IPR016785">
    <property type="entry name" value="ComGD"/>
</dbReference>
<dbReference type="Pfam" id="PF12019">
    <property type="entry name" value="GspH"/>
    <property type="match status" value="1"/>
</dbReference>
<proteinExistence type="predicted"/>
<evidence type="ECO:0000256" key="7">
    <source>
        <dbReference type="ARBA" id="ARBA00022989"/>
    </source>
</evidence>
<reference evidence="12 13" key="1">
    <citation type="submission" date="2023-06" db="EMBL/GenBank/DDBJ databases">
        <title>Novel species in genus Planococcus.</title>
        <authorList>
            <person name="Ning S."/>
        </authorList>
    </citation>
    <scope>NUCLEOTIDE SEQUENCE [LARGE SCALE GENOMIC DNA]</scope>
    <source>
        <strain evidence="12 13">N064</strain>
    </source>
</reference>
<feature type="transmembrane region" description="Helical" evidence="10">
    <location>
        <begin position="12"/>
        <end position="33"/>
    </location>
</feature>
<dbReference type="NCBIfam" id="TIGR02532">
    <property type="entry name" value="IV_pilin_GFxxxE"/>
    <property type="match status" value="1"/>
</dbReference>
<keyword evidence="6 10" id="KW-0812">Transmembrane</keyword>